<dbReference type="VEuPathDB" id="MicrosporidiaDB:SLOPH_728"/>
<dbReference type="AlphaFoldDB" id="S7WCR4"/>
<keyword evidence="3" id="KW-1185">Reference proteome</keyword>
<organism evidence="2 3">
    <name type="scientific">Spraguea lophii (strain 42_110)</name>
    <name type="common">Microsporidian parasite</name>
    <dbReference type="NCBI Taxonomy" id="1358809"/>
    <lineage>
        <taxon>Eukaryota</taxon>
        <taxon>Fungi</taxon>
        <taxon>Fungi incertae sedis</taxon>
        <taxon>Microsporidia</taxon>
        <taxon>Spragueidae</taxon>
        <taxon>Spraguea</taxon>
    </lineage>
</organism>
<accession>S7WCR4</accession>
<comment type="caution">
    <text evidence="2">The sequence shown here is derived from an EMBL/GenBank/DDBJ whole genome shotgun (WGS) entry which is preliminary data.</text>
</comment>
<evidence type="ECO:0000256" key="1">
    <source>
        <dbReference type="SAM" id="MobiDB-lite"/>
    </source>
</evidence>
<gene>
    <name evidence="2" type="ORF">SLOPH_728</name>
</gene>
<dbReference type="InParanoid" id="S7WCR4"/>
<name>S7WCR4_SPRLO</name>
<evidence type="ECO:0000313" key="3">
    <source>
        <dbReference type="Proteomes" id="UP000014978"/>
    </source>
</evidence>
<dbReference type="HOGENOM" id="CLU_1262245_0_0_1"/>
<reference evidence="3" key="1">
    <citation type="journal article" date="2013" name="PLoS Genet.">
        <title>The genome of Spraguea lophii and the basis of host-microsporidian interactions.</title>
        <authorList>
            <person name="Campbell S.E."/>
            <person name="Williams T.A."/>
            <person name="Yousuf A."/>
            <person name="Soanes D.M."/>
            <person name="Paszkiewicz K.H."/>
            <person name="Williams B.A.P."/>
        </authorList>
    </citation>
    <scope>NUCLEOTIDE SEQUENCE [LARGE SCALE GENOMIC DNA]</scope>
    <source>
        <strain evidence="3">42_110</strain>
    </source>
</reference>
<dbReference type="Proteomes" id="UP000014978">
    <property type="component" value="Unassembled WGS sequence"/>
</dbReference>
<evidence type="ECO:0000313" key="2">
    <source>
        <dbReference type="EMBL" id="EPR79587.1"/>
    </source>
</evidence>
<proteinExistence type="predicted"/>
<feature type="compositionally biased region" description="Low complexity" evidence="1">
    <location>
        <begin position="204"/>
        <end position="219"/>
    </location>
</feature>
<dbReference type="EMBL" id="ATCN01000189">
    <property type="protein sequence ID" value="EPR79587.1"/>
    <property type="molecule type" value="Genomic_DNA"/>
</dbReference>
<feature type="region of interest" description="Disordered" evidence="1">
    <location>
        <begin position="189"/>
        <end position="219"/>
    </location>
</feature>
<sequence>MKLPEFLRANDINSAISHVLKKNGYDELKCLLHNNETIAYAFIANAYNIYSNIMLDTATIQELIVQSNDINFSLLLIIIENQYKSNNLDINYIYNNIENNPIRKLKIITRITKTFTNNCKSNELYIKINNIMPMVIEVLQESITNNNINNNNINNNKEVIDNILNLYYNIIYQDIPEVILKYSNKHSNEYNDTDNDTDNDGISNKRNNLNNMNNMSNNI</sequence>
<protein>
    <submittedName>
        <fullName evidence="2">Uncharacterized protein</fullName>
    </submittedName>
</protein>